<dbReference type="Pfam" id="PF12848">
    <property type="entry name" value="ABC_tran_Xtn"/>
    <property type="match status" value="1"/>
</dbReference>
<dbReference type="CDD" id="cd03221">
    <property type="entry name" value="ABCF_EF-3"/>
    <property type="match status" value="2"/>
</dbReference>
<evidence type="ECO:0000313" key="6">
    <source>
        <dbReference type="Proteomes" id="UP000220840"/>
    </source>
</evidence>
<dbReference type="RefSeq" id="WP_058295510.1">
    <property type="nucleotide sequence ID" value="NZ_CAKJVD010000050.1"/>
</dbReference>
<dbReference type="GO" id="GO:0005524">
    <property type="term" value="F:ATP binding"/>
    <property type="evidence" value="ECO:0007669"/>
    <property type="project" value="UniProtKB-KW"/>
</dbReference>
<evidence type="ECO:0000256" key="3">
    <source>
        <dbReference type="SAM" id="Coils"/>
    </source>
</evidence>
<feature type="domain" description="ABC transporter" evidence="4">
    <location>
        <begin position="4"/>
        <end position="256"/>
    </location>
</feature>
<dbReference type="PROSITE" id="PS50893">
    <property type="entry name" value="ABC_TRANSPORTER_2"/>
    <property type="match status" value="2"/>
</dbReference>
<reference evidence="5 6" key="1">
    <citation type="submission" date="2017-10" db="EMBL/GenBank/DDBJ databases">
        <title>Effective Description of Clostridium neonatale sp. nov. linked to necrotizing enterocolitis in neonates and a clarification of species assignable to the genus Clostridium (Prazmowski 1880) emend. Lawson and Rainey 2016.</title>
        <authorList>
            <person name="Bernard K."/>
            <person name="Burdz T."/>
            <person name="Wiebe D."/>
            <person name="Balcewich B."/>
            <person name="Alfa M."/>
            <person name="Bernier A.-M."/>
        </authorList>
    </citation>
    <scope>NUCLEOTIDE SEQUENCE [LARGE SCALE GENOMIC DNA]</scope>
    <source>
        <strain evidence="5 6">LCDC99A005</strain>
    </source>
</reference>
<dbReference type="PANTHER" id="PTHR42855:SF2">
    <property type="entry name" value="DRUG RESISTANCE ABC TRANSPORTER,ATP-BINDING PROTEIN"/>
    <property type="match status" value="1"/>
</dbReference>
<dbReference type="AlphaFoldDB" id="A0A2A7MIE6"/>
<accession>A0A2A7MIE6</accession>
<keyword evidence="6" id="KW-1185">Reference proteome</keyword>
<dbReference type="InterPro" id="IPR017871">
    <property type="entry name" value="ABC_transporter-like_CS"/>
</dbReference>
<keyword evidence="2 5" id="KW-0067">ATP-binding</keyword>
<evidence type="ECO:0000256" key="2">
    <source>
        <dbReference type="ARBA" id="ARBA00022840"/>
    </source>
</evidence>
<dbReference type="InterPro" id="IPR003439">
    <property type="entry name" value="ABC_transporter-like_ATP-bd"/>
</dbReference>
<dbReference type="Gene3D" id="3.40.50.300">
    <property type="entry name" value="P-loop containing nucleotide triphosphate hydrolases"/>
    <property type="match status" value="2"/>
</dbReference>
<dbReference type="PROSITE" id="PS00211">
    <property type="entry name" value="ABC_TRANSPORTER_1"/>
    <property type="match status" value="2"/>
</dbReference>
<dbReference type="Pfam" id="PF00005">
    <property type="entry name" value="ABC_tran"/>
    <property type="match status" value="2"/>
</dbReference>
<evidence type="ECO:0000256" key="1">
    <source>
        <dbReference type="ARBA" id="ARBA00022741"/>
    </source>
</evidence>
<organism evidence="5 6">
    <name type="scientific">Clostridium neonatale</name>
    <dbReference type="NCBI Taxonomy" id="137838"/>
    <lineage>
        <taxon>Bacteria</taxon>
        <taxon>Bacillati</taxon>
        <taxon>Bacillota</taxon>
        <taxon>Clostridia</taxon>
        <taxon>Eubacteriales</taxon>
        <taxon>Clostridiaceae</taxon>
        <taxon>Clostridium</taxon>
    </lineage>
</organism>
<dbReference type="EMBL" id="PDCJ01000001">
    <property type="protein sequence ID" value="PEG31350.1"/>
    <property type="molecule type" value="Genomic_DNA"/>
</dbReference>
<gene>
    <name evidence="5" type="ORF">CQ394_06475</name>
</gene>
<dbReference type="InterPro" id="IPR032781">
    <property type="entry name" value="ABC_tran_Xtn"/>
</dbReference>
<feature type="domain" description="ABC transporter" evidence="4">
    <location>
        <begin position="317"/>
        <end position="513"/>
    </location>
</feature>
<sequence length="513" mass="58384">MSLLEVKNLSHTYGDKKLYSNAGFELYKGEHMGIVGVNGAGKSTLLKIICGTAIPDEGEIKWQPNINIGILDQYAEIIEDYSVYDYLKTAFNELYKIEEKLNKSYEEMACNINENIMKKAALYQEILEEKEFYSIDSSIRKVATGLGIDAIGYDSQLNKLSGGQRAKVILAKLLLQSPDILLLDEPTNFLDKEHIKWLSEYLKDFKGAFIIVSHDFDFLDKITTCICDIDHKDIRKYNGGYCTFLKQKERLQEDYVRRYSEQQREIEKLEKYIAKNKVRASTAKMAKGRQKQLDKIERIDAPSFRTLKPVIKFKYAEATPNIALSVKNLEVGYRYAILPKMNFSIKNKEKVVITGFNGIGKSTLLKTIVGEIKSLAGKVKFGENIKPGYYEQDLKWQNDGMNPIEIISDEFPKMTQNEIRKHLSQCGVKSETALQSIKSLSGGEQSKVKLCRLTLTLCNLLILDEITNHMDLASKEALKEALVSYEGTVVLVSHEASFYEDLADRIINIEEMI</sequence>
<dbReference type="SUPFAM" id="SSF52540">
    <property type="entry name" value="P-loop containing nucleoside triphosphate hydrolases"/>
    <property type="match status" value="2"/>
</dbReference>
<dbReference type="Proteomes" id="UP000220840">
    <property type="component" value="Unassembled WGS sequence"/>
</dbReference>
<comment type="caution">
    <text evidence="5">The sequence shown here is derived from an EMBL/GenBank/DDBJ whole genome shotgun (WGS) entry which is preliminary data.</text>
</comment>
<keyword evidence="1" id="KW-0547">Nucleotide-binding</keyword>
<dbReference type="InterPro" id="IPR051309">
    <property type="entry name" value="ABCF_ATPase"/>
</dbReference>
<dbReference type="FunFam" id="3.40.50.300:FF:000011">
    <property type="entry name" value="Putative ABC transporter ATP-binding component"/>
    <property type="match status" value="1"/>
</dbReference>
<dbReference type="SMART" id="SM00382">
    <property type="entry name" value="AAA"/>
    <property type="match status" value="2"/>
</dbReference>
<keyword evidence="3" id="KW-0175">Coiled coil</keyword>
<proteinExistence type="predicted"/>
<dbReference type="OrthoDB" id="9801441at2"/>
<dbReference type="GeneID" id="68877788"/>
<feature type="coiled-coil region" evidence="3">
    <location>
        <begin position="245"/>
        <end position="279"/>
    </location>
</feature>
<dbReference type="PANTHER" id="PTHR42855">
    <property type="entry name" value="ABC TRANSPORTER ATP-BINDING SUBUNIT"/>
    <property type="match status" value="1"/>
</dbReference>
<evidence type="ECO:0000259" key="4">
    <source>
        <dbReference type="PROSITE" id="PS50893"/>
    </source>
</evidence>
<protein>
    <submittedName>
        <fullName evidence="5">ABC transporter ATP-binding protein</fullName>
    </submittedName>
</protein>
<name>A0A2A7MIE6_9CLOT</name>
<evidence type="ECO:0000313" key="5">
    <source>
        <dbReference type="EMBL" id="PEG31350.1"/>
    </source>
</evidence>
<dbReference type="InterPro" id="IPR003593">
    <property type="entry name" value="AAA+_ATPase"/>
</dbReference>
<dbReference type="STRING" id="137838.GCA_001458595_02763"/>
<dbReference type="InterPro" id="IPR027417">
    <property type="entry name" value="P-loop_NTPase"/>
</dbReference>
<dbReference type="GO" id="GO:0016887">
    <property type="term" value="F:ATP hydrolysis activity"/>
    <property type="evidence" value="ECO:0007669"/>
    <property type="project" value="InterPro"/>
</dbReference>